<evidence type="ECO:0000313" key="3">
    <source>
        <dbReference type="EMBL" id="GGO89699.1"/>
    </source>
</evidence>
<dbReference type="EMBL" id="BMNI01000004">
    <property type="protein sequence ID" value="GGO89699.1"/>
    <property type="molecule type" value="Genomic_DNA"/>
</dbReference>
<protein>
    <submittedName>
        <fullName evidence="3">FMN-binding protein</fullName>
    </submittedName>
</protein>
<keyword evidence="4" id="KW-1185">Reference proteome</keyword>
<evidence type="ECO:0000256" key="1">
    <source>
        <dbReference type="SAM" id="MobiDB-lite"/>
    </source>
</evidence>
<dbReference type="RefSeq" id="WP_229662776.1">
    <property type="nucleotide sequence ID" value="NZ_BMNI01000004.1"/>
</dbReference>
<dbReference type="Gene3D" id="3.90.1010.20">
    <property type="match status" value="1"/>
</dbReference>
<dbReference type="Proteomes" id="UP000655410">
    <property type="component" value="Unassembled WGS sequence"/>
</dbReference>
<comment type="caution">
    <text evidence="3">The sequence shown here is derived from an EMBL/GenBank/DDBJ whole genome shotgun (WGS) entry which is preliminary data.</text>
</comment>
<evidence type="ECO:0000259" key="2">
    <source>
        <dbReference type="SMART" id="SM00900"/>
    </source>
</evidence>
<dbReference type="InterPro" id="IPR007329">
    <property type="entry name" value="FMN-bd"/>
</dbReference>
<proteinExistence type="predicted"/>
<feature type="domain" description="FMN-binding" evidence="2">
    <location>
        <begin position="90"/>
        <end position="167"/>
    </location>
</feature>
<accession>A0ABQ2N9Q6</accession>
<feature type="region of interest" description="Disordered" evidence="1">
    <location>
        <begin position="42"/>
        <end position="90"/>
    </location>
</feature>
<feature type="compositionally biased region" description="Low complexity" evidence="1">
    <location>
        <begin position="72"/>
        <end position="87"/>
    </location>
</feature>
<dbReference type="Pfam" id="PF04205">
    <property type="entry name" value="FMN_bind"/>
    <property type="match status" value="1"/>
</dbReference>
<name>A0ABQ2N9Q6_9ACTN</name>
<dbReference type="SMART" id="SM00900">
    <property type="entry name" value="FMN_bind"/>
    <property type="match status" value="1"/>
</dbReference>
<evidence type="ECO:0000313" key="4">
    <source>
        <dbReference type="Proteomes" id="UP000655410"/>
    </source>
</evidence>
<feature type="compositionally biased region" description="Low complexity" evidence="1">
    <location>
        <begin position="45"/>
        <end position="64"/>
    </location>
</feature>
<gene>
    <name evidence="3" type="ORF">GCM10011584_19780</name>
</gene>
<sequence length="169" mass="17176">MSGVRRIILWLSGTVATLALLFGYHTSLGGSTPTETAAAYSGTLAGSSSTPTDTTTDTTTATKGAGSGGSSGSSAKSATKTTTGTPTYTRYGPVQVQITTSGSTITKVSVLQYPNSDSRDAQINGYALPVLVQETLDKQGAGIDMVSGATYTSDGYRQSLQSALDRAGL</sequence>
<reference evidence="4" key="1">
    <citation type="journal article" date="2019" name="Int. J. Syst. Evol. Microbiol.">
        <title>The Global Catalogue of Microorganisms (GCM) 10K type strain sequencing project: providing services to taxonomists for standard genome sequencing and annotation.</title>
        <authorList>
            <consortium name="The Broad Institute Genomics Platform"/>
            <consortium name="The Broad Institute Genome Sequencing Center for Infectious Disease"/>
            <person name="Wu L."/>
            <person name="Ma J."/>
        </authorList>
    </citation>
    <scope>NUCLEOTIDE SEQUENCE [LARGE SCALE GENOMIC DNA]</scope>
    <source>
        <strain evidence="4">CGMCC 4.7371</strain>
    </source>
</reference>
<organism evidence="3 4">
    <name type="scientific">Nocardioides phosphati</name>
    <dbReference type="NCBI Taxonomy" id="1867775"/>
    <lineage>
        <taxon>Bacteria</taxon>
        <taxon>Bacillati</taxon>
        <taxon>Actinomycetota</taxon>
        <taxon>Actinomycetes</taxon>
        <taxon>Propionibacteriales</taxon>
        <taxon>Nocardioidaceae</taxon>
        <taxon>Nocardioides</taxon>
    </lineage>
</organism>